<dbReference type="AlphaFoldDB" id="A0AA89AT40"/>
<dbReference type="PANTHER" id="PTHR46214:SF18">
    <property type="entry name" value="RING-CH-TYPE DOMAIN-CONTAINING PROTEIN"/>
    <property type="match status" value="1"/>
</dbReference>
<keyword evidence="2" id="KW-0863">Zinc-finger</keyword>
<name>A0AA89AT40_9ASTE</name>
<keyword evidence="7" id="KW-1185">Reference proteome</keyword>
<dbReference type="InterPro" id="IPR013083">
    <property type="entry name" value="Znf_RING/FYVE/PHD"/>
</dbReference>
<reference evidence="6" key="1">
    <citation type="submission" date="2022-12" db="EMBL/GenBank/DDBJ databases">
        <title>Draft genome assemblies for two species of Escallonia (Escalloniales).</title>
        <authorList>
            <person name="Chanderbali A."/>
            <person name="Dervinis C."/>
            <person name="Anghel I."/>
            <person name="Soltis D."/>
            <person name="Soltis P."/>
            <person name="Zapata F."/>
        </authorList>
    </citation>
    <scope>NUCLEOTIDE SEQUENCE</scope>
    <source>
        <strain evidence="6">UCBG64.0493</strain>
        <tissue evidence="6">Leaf</tissue>
    </source>
</reference>
<evidence type="ECO:0000256" key="1">
    <source>
        <dbReference type="ARBA" id="ARBA00022723"/>
    </source>
</evidence>
<accession>A0AA89AT40</accession>
<evidence type="ECO:0000256" key="2">
    <source>
        <dbReference type="ARBA" id="ARBA00022771"/>
    </source>
</evidence>
<evidence type="ECO:0000256" key="4">
    <source>
        <dbReference type="SAM" id="MobiDB-lite"/>
    </source>
</evidence>
<feature type="compositionally biased region" description="Low complexity" evidence="4">
    <location>
        <begin position="33"/>
        <end position="45"/>
    </location>
</feature>
<dbReference type="SUPFAM" id="SSF57850">
    <property type="entry name" value="RING/U-box"/>
    <property type="match status" value="1"/>
</dbReference>
<dbReference type="InterPro" id="IPR011016">
    <property type="entry name" value="Znf_RING-CH"/>
</dbReference>
<dbReference type="EMBL" id="JAVXUP010001498">
    <property type="protein sequence ID" value="KAK3010906.1"/>
    <property type="molecule type" value="Genomic_DNA"/>
</dbReference>
<dbReference type="PANTHER" id="PTHR46214">
    <property type="entry name" value="ZINC FINGER, RING-CH-TYPE"/>
    <property type="match status" value="1"/>
</dbReference>
<comment type="caution">
    <text evidence="6">The sequence shown here is derived from an EMBL/GenBank/DDBJ whole genome shotgun (WGS) entry which is preliminary data.</text>
</comment>
<evidence type="ECO:0000259" key="5">
    <source>
        <dbReference type="SMART" id="SM00744"/>
    </source>
</evidence>
<evidence type="ECO:0000313" key="6">
    <source>
        <dbReference type="EMBL" id="KAK3010906.1"/>
    </source>
</evidence>
<feature type="domain" description="RING-CH-type" evidence="5">
    <location>
        <begin position="104"/>
        <end position="153"/>
    </location>
</feature>
<feature type="compositionally biased region" description="Basic residues" evidence="4">
    <location>
        <begin position="19"/>
        <end position="32"/>
    </location>
</feature>
<proteinExistence type="predicted"/>
<dbReference type="GO" id="GO:0008270">
    <property type="term" value="F:zinc ion binding"/>
    <property type="evidence" value="ECO:0007669"/>
    <property type="project" value="UniProtKB-KW"/>
</dbReference>
<gene>
    <name evidence="6" type="ORF">RJ639_012630</name>
</gene>
<dbReference type="Pfam" id="PF12906">
    <property type="entry name" value="RINGv"/>
    <property type="match status" value="1"/>
</dbReference>
<dbReference type="Proteomes" id="UP001188597">
    <property type="component" value="Unassembled WGS sequence"/>
</dbReference>
<keyword evidence="1" id="KW-0479">Metal-binding</keyword>
<feature type="compositionally biased region" description="Polar residues" evidence="4">
    <location>
        <begin position="1"/>
        <end position="12"/>
    </location>
</feature>
<sequence length="197" mass="21397">MSATEASTSTDIESGESLRRHRRLRRKRRRPSLARSSSETTSATTDGSHCFSGDSDDHSWHSPRNSAASRSHGGCGSFSLSEEVDLDSGDLEVKVHLGKREERDCRICHSRLVGGGGAAAARAGFELGCDCKGDMGAAHKQCAETWFKIKVLIVMAVLMSVMVHGGFDVCDVLAVNTGADEKFCDNDWWLVAKFCEI</sequence>
<feature type="region of interest" description="Disordered" evidence="4">
    <location>
        <begin position="1"/>
        <end position="74"/>
    </location>
</feature>
<evidence type="ECO:0000313" key="7">
    <source>
        <dbReference type="Proteomes" id="UP001188597"/>
    </source>
</evidence>
<protein>
    <recommendedName>
        <fullName evidence="5">RING-CH-type domain-containing protein</fullName>
    </recommendedName>
</protein>
<organism evidence="6 7">
    <name type="scientific">Escallonia herrerae</name>
    <dbReference type="NCBI Taxonomy" id="1293975"/>
    <lineage>
        <taxon>Eukaryota</taxon>
        <taxon>Viridiplantae</taxon>
        <taxon>Streptophyta</taxon>
        <taxon>Embryophyta</taxon>
        <taxon>Tracheophyta</taxon>
        <taxon>Spermatophyta</taxon>
        <taxon>Magnoliopsida</taxon>
        <taxon>eudicotyledons</taxon>
        <taxon>Gunneridae</taxon>
        <taxon>Pentapetalae</taxon>
        <taxon>asterids</taxon>
        <taxon>campanulids</taxon>
        <taxon>Escalloniales</taxon>
        <taxon>Escalloniaceae</taxon>
        <taxon>Escallonia</taxon>
    </lineage>
</organism>
<evidence type="ECO:0000256" key="3">
    <source>
        <dbReference type="ARBA" id="ARBA00022833"/>
    </source>
</evidence>
<dbReference type="Gene3D" id="3.30.40.10">
    <property type="entry name" value="Zinc/RING finger domain, C3HC4 (zinc finger)"/>
    <property type="match status" value="1"/>
</dbReference>
<dbReference type="SMART" id="SM00744">
    <property type="entry name" value="RINGv"/>
    <property type="match status" value="1"/>
</dbReference>
<keyword evidence="3" id="KW-0862">Zinc</keyword>